<feature type="domain" description="Periplasmic binding protein" evidence="5">
    <location>
        <begin position="51"/>
        <end position="304"/>
    </location>
</feature>
<dbReference type="EMBL" id="QWVS01000032">
    <property type="protein sequence ID" value="RID83694.1"/>
    <property type="molecule type" value="Genomic_DNA"/>
</dbReference>
<dbReference type="Proteomes" id="UP000266016">
    <property type="component" value="Unassembled WGS sequence"/>
</dbReference>
<keyword evidence="4" id="KW-0812">Transmembrane</keyword>
<feature type="transmembrane region" description="Helical" evidence="4">
    <location>
        <begin position="25"/>
        <end position="44"/>
    </location>
</feature>
<gene>
    <name evidence="6" type="ORF">D1953_15445</name>
</gene>
<dbReference type="InterPro" id="IPR028082">
    <property type="entry name" value="Peripla_BP_I"/>
</dbReference>
<dbReference type="PANTHER" id="PTHR46847:SF1">
    <property type="entry name" value="D-ALLOSE-BINDING PERIPLASMIC PROTEIN-RELATED"/>
    <property type="match status" value="1"/>
</dbReference>
<dbReference type="CDD" id="cd01536">
    <property type="entry name" value="PBP1_ABC_sugar_binding-like"/>
    <property type="match status" value="1"/>
</dbReference>
<dbReference type="Gene3D" id="3.40.50.2300">
    <property type="match status" value="2"/>
</dbReference>
<dbReference type="InterPro" id="IPR025997">
    <property type="entry name" value="SBP_2_dom"/>
</dbReference>
<evidence type="ECO:0000256" key="3">
    <source>
        <dbReference type="ARBA" id="ARBA00022729"/>
    </source>
</evidence>
<dbReference type="AlphaFoldDB" id="A0A398B2W7"/>
<dbReference type="SUPFAM" id="SSF53822">
    <property type="entry name" value="Periplasmic binding protein-like I"/>
    <property type="match status" value="1"/>
</dbReference>
<comment type="similarity">
    <text evidence="2">Belongs to the bacterial solute-binding protein 2 family.</text>
</comment>
<keyword evidence="3" id="KW-0732">Signal</keyword>
<organism evidence="6 7">
    <name type="scientific">Peribacillus asahii</name>
    <dbReference type="NCBI Taxonomy" id="228899"/>
    <lineage>
        <taxon>Bacteria</taxon>
        <taxon>Bacillati</taxon>
        <taxon>Bacillota</taxon>
        <taxon>Bacilli</taxon>
        <taxon>Bacillales</taxon>
        <taxon>Bacillaceae</taxon>
        <taxon>Peribacillus</taxon>
    </lineage>
</organism>
<evidence type="ECO:0000259" key="5">
    <source>
        <dbReference type="Pfam" id="PF13407"/>
    </source>
</evidence>
<dbReference type="Pfam" id="PF13407">
    <property type="entry name" value="Peripla_BP_4"/>
    <property type="match status" value="1"/>
</dbReference>
<dbReference type="GO" id="GO:0030246">
    <property type="term" value="F:carbohydrate binding"/>
    <property type="evidence" value="ECO:0007669"/>
    <property type="project" value="UniProtKB-ARBA"/>
</dbReference>
<sequence>MFMSGAYSHLGRRKGDYMFNRHKRFLLPILVISVIAIVFIYKQFEEEKPEVVVVLKNVDLDYWKYIKAGAEKGFEDLGIDGKVVAPKDETVEAQREMLKRVLKENPDVLIVAPVYSADSINSELEKFVKKDIPVLFIYADDTWEHKTAYIGTNNFSLGEKAGILLASQLQPGDKVALLGGKQRLVEGERIRGAKDSLEAVKIEIVAEKKGLPDDNPKVVTEEIESILREHPDLKGVVASTDYIALPVLKALQEKGIQMPVIGASGIPEMLKLVEEGTLSSAVAQNPYDMGYISVQTALKVTKGEQVSHFLDSDVDIITKGNAKERIDFLNSVME</sequence>
<evidence type="ECO:0000256" key="2">
    <source>
        <dbReference type="ARBA" id="ARBA00007639"/>
    </source>
</evidence>
<protein>
    <submittedName>
        <fullName evidence="6">Sugar ABC transporter substrate-binding protein</fullName>
    </submittedName>
</protein>
<evidence type="ECO:0000256" key="1">
    <source>
        <dbReference type="ARBA" id="ARBA00004196"/>
    </source>
</evidence>
<dbReference type="PANTHER" id="PTHR46847">
    <property type="entry name" value="D-ALLOSE-BINDING PERIPLASMIC PROTEIN-RELATED"/>
    <property type="match status" value="1"/>
</dbReference>
<keyword evidence="4" id="KW-1133">Transmembrane helix</keyword>
<comment type="caution">
    <text evidence="6">The sequence shown here is derived from an EMBL/GenBank/DDBJ whole genome shotgun (WGS) entry which is preliminary data.</text>
</comment>
<evidence type="ECO:0000256" key="4">
    <source>
        <dbReference type="SAM" id="Phobius"/>
    </source>
</evidence>
<reference evidence="6 7" key="1">
    <citation type="submission" date="2018-08" db="EMBL/GenBank/DDBJ databases">
        <title>Bacillus jemisoniae sp. nov., Bacillus chryseoplanitiae sp. nov., Bacillus resnikiae sp. nov., and Bacillus frankliniae sp. nov., isolated from Viking spacecraft and associated surfaces.</title>
        <authorList>
            <person name="Seuylemezian A."/>
            <person name="Vaishampayan P."/>
        </authorList>
    </citation>
    <scope>NUCLEOTIDE SEQUENCE [LARGE SCALE GENOMIC DNA]</scope>
    <source>
        <strain evidence="6 7">MA001</strain>
    </source>
</reference>
<evidence type="ECO:0000313" key="6">
    <source>
        <dbReference type="EMBL" id="RID83694.1"/>
    </source>
</evidence>
<accession>A0A398B2W7</accession>
<dbReference type="GO" id="GO:0030313">
    <property type="term" value="C:cell envelope"/>
    <property type="evidence" value="ECO:0007669"/>
    <property type="project" value="UniProtKB-SubCell"/>
</dbReference>
<keyword evidence="4" id="KW-0472">Membrane</keyword>
<keyword evidence="7" id="KW-1185">Reference proteome</keyword>
<comment type="subcellular location">
    <subcellularLocation>
        <location evidence="1">Cell envelope</location>
    </subcellularLocation>
</comment>
<proteinExistence type="inferred from homology"/>
<evidence type="ECO:0000313" key="7">
    <source>
        <dbReference type="Proteomes" id="UP000266016"/>
    </source>
</evidence>
<name>A0A398B2W7_9BACI</name>